<evidence type="ECO:0000313" key="3">
    <source>
        <dbReference type="Proteomes" id="UP000324222"/>
    </source>
</evidence>
<comment type="caution">
    <text evidence="2">The sequence shown here is derived from an EMBL/GenBank/DDBJ whole genome shotgun (WGS) entry which is preliminary data.</text>
</comment>
<evidence type="ECO:0000256" key="1">
    <source>
        <dbReference type="SAM" id="MobiDB-lite"/>
    </source>
</evidence>
<reference evidence="2 3" key="1">
    <citation type="submission" date="2019-05" db="EMBL/GenBank/DDBJ databases">
        <title>Another draft genome of Portunus trituberculatus and its Hox gene families provides insights of decapod evolution.</title>
        <authorList>
            <person name="Jeong J.-H."/>
            <person name="Song I."/>
            <person name="Kim S."/>
            <person name="Choi T."/>
            <person name="Kim D."/>
            <person name="Ryu S."/>
            <person name="Kim W."/>
        </authorList>
    </citation>
    <scope>NUCLEOTIDE SEQUENCE [LARGE SCALE GENOMIC DNA]</scope>
    <source>
        <tissue evidence="2">Muscle</tissue>
    </source>
</reference>
<evidence type="ECO:0000313" key="2">
    <source>
        <dbReference type="EMBL" id="MPC15875.1"/>
    </source>
</evidence>
<organism evidence="2 3">
    <name type="scientific">Portunus trituberculatus</name>
    <name type="common">Swimming crab</name>
    <name type="synonym">Neptunus trituberculatus</name>
    <dbReference type="NCBI Taxonomy" id="210409"/>
    <lineage>
        <taxon>Eukaryota</taxon>
        <taxon>Metazoa</taxon>
        <taxon>Ecdysozoa</taxon>
        <taxon>Arthropoda</taxon>
        <taxon>Crustacea</taxon>
        <taxon>Multicrustacea</taxon>
        <taxon>Malacostraca</taxon>
        <taxon>Eumalacostraca</taxon>
        <taxon>Eucarida</taxon>
        <taxon>Decapoda</taxon>
        <taxon>Pleocyemata</taxon>
        <taxon>Brachyura</taxon>
        <taxon>Eubrachyura</taxon>
        <taxon>Portunoidea</taxon>
        <taxon>Portunidae</taxon>
        <taxon>Portuninae</taxon>
        <taxon>Portunus</taxon>
    </lineage>
</organism>
<protein>
    <submittedName>
        <fullName evidence="2">Uncharacterized protein</fullName>
    </submittedName>
</protein>
<gene>
    <name evidence="2" type="ORF">E2C01_008679</name>
</gene>
<dbReference type="Proteomes" id="UP000324222">
    <property type="component" value="Unassembled WGS sequence"/>
</dbReference>
<feature type="compositionally biased region" description="Polar residues" evidence="1">
    <location>
        <begin position="105"/>
        <end position="123"/>
    </location>
</feature>
<proteinExistence type="predicted"/>
<feature type="region of interest" description="Disordered" evidence="1">
    <location>
        <begin position="81"/>
        <end position="123"/>
    </location>
</feature>
<sequence>MKCYRGRLLRTPWPIPSHILITQAALCETFVEPGVGAFLGRSRVLSSHDHRFLGPFFRHTGSPERSIKLLKEPEGRVITVARHSPGEGGPQWRYSDMHKGRPGASTMTDASPTTAITSTGCPA</sequence>
<keyword evidence="3" id="KW-1185">Reference proteome</keyword>
<dbReference type="AlphaFoldDB" id="A0A5B7D3I3"/>
<name>A0A5B7D3I3_PORTR</name>
<dbReference type="EMBL" id="VSRR010000460">
    <property type="protein sequence ID" value="MPC15875.1"/>
    <property type="molecule type" value="Genomic_DNA"/>
</dbReference>
<accession>A0A5B7D3I3</accession>